<keyword evidence="4 5" id="KW-0012">Acyltransferase</keyword>
<dbReference type="STRING" id="1142394.PSMK_05010"/>
<organism evidence="5 6">
    <name type="scientific">Phycisphaera mikurensis (strain NBRC 102666 / KCTC 22515 / FYK2301M01)</name>
    <dbReference type="NCBI Taxonomy" id="1142394"/>
    <lineage>
        <taxon>Bacteria</taxon>
        <taxon>Pseudomonadati</taxon>
        <taxon>Planctomycetota</taxon>
        <taxon>Phycisphaerae</taxon>
        <taxon>Phycisphaerales</taxon>
        <taxon>Phycisphaeraceae</taxon>
        <taxon>Phycisphaera</taxon>
    </lineage>
</organism>
<gene>
    <name evidence="5" type="ordered locus">PSMK_05010</name>
</gene>
<dbReference type="Proteomes" id="UP000007881">
    <property type="component" value="Chromosome"/>
</dbReference>
<dbReference type="InterPro" id="IPR018357">
    <property type="entry name" value="Hexapep_transf_CS"/>
</dbReference>
<sequence>MPLLHRFLETQALRNDRFTGLWRKRCRPDSVAYAAWLRAHGGLHAMGPDCLINFDVTITDPAYTRLGRGVCLATCSLIGHDASVAVLNPAYGVKLDAVGKIDVGDHVFIGHQAIVLAGVTIGERSIVAAGAVVSKDVPAGSIVGGVPARVIGQTDELVEKLKAKTAELPWADLIAKREGGFDPAMEPELVRRRVAHFFAPRAAPAARDERRD</sequence>
<dbReference type="RefSeq" id="WP_014435880.1">
    <property type="nucleotide sequence ID" value="NC_017080.1"/>
</dbReference>
<dbReference type="eggNOG" id="COG0110">
    <property type="taxonomic scope" value="Bacteria"/>
</dbReference>
<dbReference type="CDD" id="cd04647">
    <property type="entry name" value="LbH_MAT_like"/>
    <property type="match status" value="1"/>
</dbReference>
<accession>I0IBM2</accession>
<comment type="similarity">
    <text evidence="1">Belongs to the transferase hexapeptide repeat family.</text>
</comment>
<reference evidence="5 6" key="1">
    <citation type="submission" date="2012-02" db="EMBL/GenBank/DDBJ databases">
        <title>Complete genome sequence of Phycisphaera mikurensis NBRC 102666.</title>
        <authorList>
            <person name="Ankai A."/>
            <person name="Hosoyama A."/>
            <person name="Terui Y."/>
            <person name="Sekine M."/>
            <person name="Fukai R."/>
            <person name="Kato Y."/>
            <person name="Nakamura S."/>
            <person name="Yamada-Narita S."/>
            <person name="Kawakoshi A."/>
            <person name="Fukunaga Y."/>
            <person name="Yamazaki S."/>
            <person name="Fujita N."/>
        </authorList>
    </citation>
    <scope>NUCLEOTIDE SEQUENCE [LARGE SCALE GENOMIC DNA]</scope>
    <source>
        <strain evidence="6">NBRC 102666 / KCTC 22515 / FYK2301M01</strain>
    </source>
</reference>
<name>I0IBM2_PHYMF</name>
<dbReference type="PANTHER" id="PTHR23416:SF23">
    <property type="entry name" value="ACETYLTRANSFERASE C18B11.09C-RELATED"/>
    <property type="match status" value="1"/>
</dbReference>
<dbReference type="PANTHER" id="PTHR23416">
    <property type="entry name" value="SIALIC ACID SYNTHASE-RELATED"/>
    <property type="match status" value="1"/>
</dbReference>
<dbReference type="Gene3D" id="2.160.10.10">
    <property type="entry name" value="Hexapeptide repeat proteins"/>
    <property type="match status" value="1"/>
</dbReference>
<dbReference type="KEGG" id="phm:PSMK_05010"/>
<protein>
    <submittedName>
        <fullName evidence="5">Putative acetyltransferase</fullName>
        <ecNumber evidence="5">2.3.1.-</ecNumber>
    </submittedName>
</protein>
<evidence type="ECO:0000256" key="3">
    <source>
        <dbReference type="ARBA" id="ARBA00022737"/>
    </source>
</evidence>
<keyword evidence="6" id="KW-1185">Reference proteome</keyword>
<dbReference type="InterPro" id="IPR001451">
    <property type="entry name" value="Hexapep"/>
</dbReference>
<dbReference type="EC" id="2.3.1.-" evidence="5"/>
<dbReference type="HOGENOM" id="CLU_051638_12_1_0"/>
<dbReference type="GO" id="GO:0008374">
    <property type="term" value="F:O-acyltransferase activity"/>
    <property type="evidence" value="ECO:0007669"/>
    <property type="project" value="TreeGrafter"/>
</dbReference>
<keyword evidence="3" id="KW-0677">Repeat</keyword>
<evidence type="ECO:0000313" key="5">
    <source>
        <dbReference type="EMBL" id="BAM02660.1"/>
    </source>
</evidence>
<dbReference type="InterPro" id="IPR011004">
    <property type="entry name" value="Trimer_LpxA-like_sf"/>
</dbReference>
<evidence type="ECO:0000256" key="2">
    <source>
        <dbReference type="ARBA" id="ARBA00022679"/>
    </source>
</evidence>
<evidence type="ECO:0000313" key="6">
    <source>
        <dbReference type="Proteomes" id="UP000007881"/>
    </source>
</evidence>
<dbReference type="SUPFAM" id="SSF51161">
    <property type="entry name" value="Trimeric LpxA-like enzymes"/>
    <property type="match status" value="1"/>
</dbReference>
<evidence type="ECO:0000256" key="1">
    <source>
        <dbReference type="ARBA" id="ARBA00007274"/>
    </source>
</evidence>
<dbReference type="PROSITE" id="PS00101">
    <property type="entry name" value="HEXAPEP_TRANSFERASES"/>
    <property type="match status" value="1"/>
</dbReference>
<dbReference type="OrthoDB" id="285017at2"/>
<dbReference type="EMBL" id="AP012338">
    <property type="protein sequence ID" value="BAM02660.1"/>
    <property type="molecule type" value="Genomic_DNA"/>
</dbReference>
<dbReference type="InterPro" id="IPR051159">
    <property type="entry name" value="Hexapeptide_acetyltransf"/>
</dbReference>
<dbReference type="Pfam" id="PF00132">
    <property type="entry name" value="Hexapep"/>
    <property type="match status" value="1"/>
</dbReference>
<keyword evidence="2 5" id="KW-0808">Transferase</keyword>
<dbReference type="AlphaFoldDB" id="I0IBM2"/>
<evidence type="ECO:0000256" key="4">
    <source>
        <dbReference type="ARBA" id="ARBA00023315"/>
    </source>
</evidence>
<proteinExistence type="inferred from homology"/>